<gene>
    <name evidence="1" type="ORF">PG986_006498</name>
</gene>
<dbReference type="EMBL" id="JAQQWE010000004">
    <property type="protein sequence ID" value="KAK7957276.1"/>
    <property type="molecule type" value="Genomic_DNA"/>
</dbReference>
<sequence length="139" mass="14921">MEGGFTDAATPRHPAVVQQWPLDRLSLASFHVGGAVGPERVEQVFQKRRVGQLNVRAGLSQPGLLQALGIREARFRSTLHQWDSCLDSSSDRVDGRIAPIAPETATLLACLDVIVKVQLLVGADTINRAVPDTDGAVAM</sequence>
<proteinExistence type="predicted"/>
<name>A0ABR1QKL5_9PEZI</name>
<organism evidence="1 2">
    <name type="scientific">Apiospora aurea</name>
    <dbReference type="NCBI Taxonomy" id="335848"/>
    <lineage>
        <taxon>Eukaryota</taxon>
        <taxon>Fungi</taxon>
        <taxon>Dikarya</taxon>
        <taxon>Ascomycota</taxon>
        <taxon>Pezizomycotina</taxon>
        <taxon>Sordariomycetes</taxon>
        <taxon>Xylariomycetidae</taxon>
        <taxon>Amphisphaeriales</taxon>
        <taxon>Apiosporaceae</taxon>
        <taxon>Apiospora</taxon>
    </lineage>
</organism>
<evidence type="ECO:0000313" key="2">
    <source>
        <dbReference type="Proteomes" id="UP001391051"/>
    </source>
</evidence>
<dbReference type="RefSeq" id="XP_066702582.1">
    <property type="nucleotide sequence ID" value="XM_066842720.1"/>
</dbReference>
<dbReference type="GeneID" id="92075782"/>
<keyword evidence="2" id="KW-1185">Reference proteome</keyword>
<comment type="caution">
    <text evidence="1">The sequence shown here is derived from an EMBL/GenBank/DDBJ whole genome shotgun (WGS) entry which is preliminary data.</text>
</comment>
<dbReference type="Proteomes" id="UP001391051">
    <property type="component" value="Unassembled WGS sequence"/>
</dbReference>
<accession>A0ABR1QKL5</accession>
<evidence type="ECO:0000313" key="1">
    <source>
        <dbReference type="EMBL" id="KAK7957276.1"/>
    </source>
</evidence>
<reference evidence="1 2" key="1">
    <citation type="submission" date="2023-01" db="EMBL/GenBank/DDBJ databases">
        <title>Analysis of 21 Apiospora genomes using comparative genomics revels a genus with tremendous synthesis potential of carbohydrate active enzymes and secondary metabolites.</title>
        <authorList>
            <person name="Sorensen T."/>
        </authorList>
    </citation>
    <scope>NUCLEOTIDE SEQUENCE [LARGE SCALE GENOMIC DNA]</scope>
    <source>
        <strain evidence="1 2">CBS 24483</strain>
    </source>
</reference>
<protein>
    <submittedName>
        <fullName evidence="1">Uncharacterized protein</fullName>
    </submittedName>
</protein>